<dbReference type="InterPro" id="IPR043472">
    <property type="entry name" value="Macro_dom-like"/>
</dbReference>
<dbReference type="InterPro" id="IPR019261">
    <property type="entry name" value="PARG_cat_microbial"/>
</dbReference>
<dbReference type="InterPro" id="IPR012664">
    <property type="entry name" value="CHP02452"/>
</dbReference>
<reference evidence="3 4" key="1">
    <citation type="journal article" date="2017" name="G3 (Bethesda)">
        <title>First Draft Genome Sequence of the Pathogenic Fungus Lomentospora prolificans (Formerly Scedosporium prolificans).</title>
        <authorList>
            <person name="Luo R."/>
            <person name="Zimin A."/>
            <person name="Workman R."/>
            <person name="Fan Y."/>
            <person name="Pertea G."/>
            <person name="Grossman N."/>
            <person name="Wear M.P."/>
            <person name="Jia B."/>
            <person name="Miller H."/>
            <person name="Casadevall A."/>
            <person name="Timp W."/>
            <person name="Zhang S.X."/>
            <person name="Salzberg S.L."/>
        </authorList>
    </citation>
    <scope>NUCLEOTIDE SEQUENCE [LARGE SCALE GENOMIC DNA]</scope>
    <source>
        <strain evidence="3 4">JHH-5317</strain>
    </source>
</reference>
<gene>
    <name evidence="3" type="ORF">jhhlp_001091</name>
</gene>
<evidence type="ECO:0000256" key="1">
    <source>
        <dbReference type="SAM" id="MobiDB-lite"/>
    </source>
</evidence>
<evidence type="ECO:0000313" key="4">
    <source>
        <dbReference type="Proteomes" id="UP000233524"/>
    </source>
</evidence>
<feature type="domain" description="Microbial-type PARG catalytic" evidence="2">
    <location>
        <begin position="74"/>
        <end position="177"/>
    </location>
</feature>
<proteinExistence type="predicted"/>
<dbReference type="Gene3D" id="3.40.220.10">
    <property type="entry name" value="Leucine Aminopeptidase, subunit E, domain 1"/>
    <property type="match status" value="1"/>
</dbReference>
<dbReference type="VEuPathDB" id="FungiDB:jhhlp_001091"/>
<dbReference type="PANTHER" id="PTHR35596:SF1">
    <property type="entry name" value="MICROBIAL-TYPE PARG CATALYTIC DOMAIN-CONTAINING PROTEIN"/>
    <property type="match status" value="1"/>
</dbReference>
<dbReference type="OrthoDB" id="9985428at2759"/>
<dbReference type="Proteomes" id="UP000233524">
    <property type="component" value="Unassembled WGS sequence"/>
</dbReference>
<sequence>MSGTGSASQVPPHRHSSGFRSRPIDPRRESLACTAAETRTVLPSILSQLPSIQASRSEHLHLDELAPLKAADCPKYNASTSYKTSIRIVDGDSWNVAIDLGKEYAGKPAGNGIAMADRVAVLNMASHKNPGGGWLRGAMAQEEALCYRSSLALSLHRRYYPFRQLTGLYSPDVVVIRGDYASGHQLYMADPNVKPEDLPVCSVLSVAAVCRPKVKMVFNTAANVRELVYADNATRTLMKGKMRMSLRMAAARGHSLLVLGALGCGAFKNPPREVAQCWLDVLQEAEFAGGWWREIVFAVLDTHKEGNFDVFTKMLGGTMV</sequence>
<organism evidence="3 4">
    <name type="scientific">Lomentospora prolificans</name>
    <dbReference type="NCBI Taxonomy" id="41688"/>
    <lineage>
        <taxon>Eukaryota</taxon>
        <taxon>Fungi</taxon>
        <taxon>Dikarya</taxon>
        <taxon>Ascomycota</taxon>
        <taxon>Pezizomycotina</taxon>
        <taxon>Sordariomycetes</taxon>
        <taxon>Hypocreomycetidae</taxon>
        <taxon>Microascales</taxon>
        <taxon>Microascaceae</taxon>
        <taxon>Lomentospora</taxon>
    </lineage>
</organism>
<dbReference type="STRING" id="41688.A0A2N3NH93"/>
<keyword evidence="4" id="KW-1185">Reference proteome</keyword>
<dbReference type="NCBIfam" id="TIGR02452">
    <property type="entry name" value="TIGR02452 family protein"/>
    <property type="match status" value="1"/>
</dbReference>
<dbReference type="EMBL" id="NLAX01000004">
    <property type="protein sequence ID" value="PKS11798.1"/>
    <property type="molecule type" value="Genomic_DNA"/>
</dbReference>
<name>A0A2N3NH93_9PEZI</name>
<accession>A0A2N3NH93</accession>
<dbReference type="AlphaFoldDB" id="A0A2N3NH93"/>
<dbReference type="PANTHER" id="PTHR35596">
    <property type="entry name" value="DUF2263 DOMAIN-CONTAINING PROTEIN"/>
    <property type="match status" value="1"/>
</dbReference>
<evidence type="ECO:0000259" key="2">
    <source>
        <dbReference type="Pfam" id="PF10021"/>
    </source>
</evidence>
<dbReference type="SUPFAM" id="SSF52949">
    <property type="entry name" value="Macro domain-like"/>
    <property type="match status" value="1"/>
</dbReference>
<dbReference type="InParanoid" id="A0A2N3NH93"/>
<evidence type="ECO:0000313" key="3">
    <source>
        <dbReference type="EMBL" id="PKS11798.1"/>
    </source>
</evidence>
<feature type="region of interest" description="Disordered" evidence="1">
    <location>
        <begin position="1"/>
        <end position="27"/>
    </location>
</feature>
<protein>
    <recommendedName>
        <fullName evidence="2">Microbial-type PARG catalytic domain-containing protein</fullName>
    </recommendedName>
</protein>
<dbReference type="Pfam" id="PF10021">
    <property type="entry name" value="PARG_cat_microb"/>
    <property type="match status" value="1"/>
</dbReference>
<comment type="caution">
    <text evidence="3">The sequence shown here is derived from an EMBL/GenBank/DDBJ whole genome shotgun (WGS) entry which is preliminary data.</text>
</comment>